<dbReference type="AlphaFoldDB" id="A0AAW9SD57"/>
<organism evidence="1 2">
    <name type="scientific">Rapidithrix thailandica</name>
    <dbReference type="NCBI Taxonomy" id="413964"/>
    <lineage>
        <taxon>Bacteria</taxon>
        <taxon>Pseudomonadati</taxon>
        <taxon>Bacteroidota</taxon>
        <taxon>Cytophagia</taxon>
        <taxon>Cytophagales</taxon>
        <taxon>Flammeovirgaceae</taxon>
        <taxon>Rapidithrix</taxon>
    </lineage>
</organism>
<sequence length="156" mass="18282">MGTEADDIMIKYLDFEMGNDDEIKENTLPTDHVFCEFGNIARQIRTSKNKVNRECETKNTNNHLTSKSKKTNFKESFKSNKKTACHTKYLTEELLDNSEVILYVKYLIQLTIQIDSLLSSLSQSIQLLKNHDIFKKRLIASYFISWIVSFWKYPLL</sequence>
<dbReference type="EMBL" id="JBDKWZ010000010">
    <property type="protein sequence ID" value="MEN7549740.1"/>
    <property type="molecule type" value="Genomic_DNA"/>
</dbReference>
<dbReference type="Proteomes" id="UP001403385">
    <property type="component" value="Unassembled WGS sequence"/>
</dbReference>
<proteinExistence type="predicted"/>
<evidence type="ECO:0000313" key="1">
    <source>
        <dbReference type="EMBL" id="MEN7549740.1"/>
    </source>
</evidence>
<gene>
    <name evidence="1" type="ORF">AAG747_17585</name>
</gene>
<comment type="caution">
    <text evidence="1">The sequence shown here is derived from an EMBL/GenBank/DDBJ whole genome shotgun (WGS) entry which is preliminary data.</text>
</comment>
<keyword evidence="2" id="KW-1185">Reference proteome</keyword>
<evidence type="ECO:0000313" key="2">
    <source>
        <dbReference type="Proteomes" id="UP001403385"/>
    </source>
</evidence>
<dbReference type="RefSeq" id="WP_346822518.1">
    <property type="nucleotide sequence ID" value="NZ_JBDKWZ010000010.1"/>
</dbReference>
<accession>A0AAW9SD57</accession>
<protein>
    <submittedName>
        <fullName evidence="1">Uncharacterized protein</fullName>
    </submittedName>
</protein>
<name>A0AAW9SD57_9BACT</name>
<reference evidence="1 2" key="1">
    <citation type="submission" date="2024-04" db="EMBL/GenBank/DDBJ databases">
        <title>Novel genus in family Flammeovirgaceae.</title>
        <authorList>
            <person name="Nguyen T.H."/>
            <person name="Vuong T.Q."/>
            <person name="Le H."/>
            <person name="Kim S.-G."/>
        </authorList>
    </citation>
    <scope>NUCLEOTIDE SEQUENCE [LARGE SCALE GENOMIC DNA]</scope>
    <source>
        <strain evidence="1 2">JCM 23209</strain>
    </source>
</reference>